<dbReference type="GO" id="GO:0005778">
    <property type="term" value="C:peroxisomal membrane"/>
    <property type="evidence" value="ECO:0007669"/>
    <property type="project" value="UniProtKB-SubCell"/>
</dbReference>
<reference evidence="6 7" key="1">
    <citation type="journal article" date="2021" name="Sci. Rep.">
        <title>The genome of the diatom Chaetoceros tenuissimus carries an ancient integrated fragment of an extant virus.</title>
        <authorList>
            <person name="Hongo Y."/>
            <person name="Kimura K."/>
            <person name="Takaki Y."/>
            <person name="Yoshida Y."/>
            <person name="Baba S."/>
            <person name="Kobayashi G."/>
            <person name="Nagasaki K."/>
            <person name="Hano T."/>
            <person name="Tomaru Y."/>
        </authorList>
    </citation>
    <scope>NUCLEOTIDE SEQUENCE [LARGE SCALE GENOMIC DNA]</scope>
    <source>
        <strain evidence="6 7">NIES-3715</strain>
    </source>
</reference>
<accession>A0AAD3CUT8</accession>
<protein>
    <submittedName>
        <fullName evidence="6">Uncharacterized protein</fullName>
    </submittedName>
</protein>
<keyword evidence="3" id="KW-0576">Peroxisome</keyword>
<comment type="caution">
    <text evidence="6">The sequence shown here is derived from an EMBL/GenBank/DDBJ whole genome shotgun (WGS) entry which is preliminary data.</text>
</comment>
<evidence type="ECO:0000313" key="7">
    <source>
        <dbReference type="Proteomes" id="UP001054902"/>
    </source>
</evidence>
<dbReference type="GO" id="GO:0016559">
    <property type="term" value="P:peroxisome fission"/>
    <property type="evidence" value="ECO:0007669"/>
    <property type="project" value="InterPro"/>
</dbReference>
<gene>
    <name evidence="6" type="ORF">CTEN210_07921</name>
</gene>
<keyword evidence="1" id="KW-0962">Peroxisome biogenesis</keyword>
<evidence type="ECO:0000313" key="6">
    <source>
        <dbReference type="EMBL" id="GFH51445.1"/>
    </source>
</evidence>
<dbReference type="PANTHER" id="PTHR12652">
    <property type="entry name" value="PEROXISOMAL BIOGENESIS FACTOR 11"/>
    <property type="match status" value="1"/>
</dbReference>
<organism evidence="6 7">
    <name type="scientific">Chaetoceros tenuissimus</name>
    <dbReference type="NCBI Taxonomy" id="426638"/>
    <lineage>
        <taxon>Eukaryota</taxon>
        <taxon>Sar</taxon>
        <taxon>Stramenopiles</taxon>
        <taxon>Ochrophyta</taxon>
        <taxon>Bacillariophyta</taxon>
        <taxon>Coscinodiscophyceae</taxon>
        <taxon>Chaetocerotophycidae</taxon>
        <taxon>Chaetocerotales</taxon>
        <taxon>Chaetocerotaceae</taxon>
        <taxon>Chaetoceros</taxon>
    </lineage>
</organism>
<dbReference type="Pfam" id="PF05648">
    <property type="entry name" value="PEX11"/>
    <property type="match status" value="1"/>
</dbReference>
<dbReference type="InterPro" id="IPR008733">
    <property type="entry name" value="PEX11"/>
</dbReference>
<evidence type="ECO:0000256" key="2">
    <source>
        <dbReference type="ARBA" id="ARBA00023136"/>
    </source>
</evidence>
<dbReference type="Proteomes" id="UP001054902">
    <property type="component" value="Unassembled WGS sequence"/>
</dbReference>
<dbReference type="AlphaFoldDB" id="A0AAD3CUT8"/>
<keyword evidence="7" id="KW-1185">Reference proteome</keyword>
<feature type="region of interest" description="Disordered" evidence="5">
    <location>
        <begin position="1"/>
        <end position="38"/>
    </location>
</feature>
<evidence type="ECO:0000256" key="5">
    <source>
        <dbReference type="SAM" id="MobiDB-lite"/>
    </source>
</evidence>
<dbReference type="PANTHER" id="PTHR12652:SF25">
    <property type="entry name" value="MICROBODY (PEROXISOME) PROLIFERATION PROTEIN PEROXIN 11C (EUROFUNG)"/>
    <property type="match status" value="1"/>
</dbReference>
<sequence>MENEKDQVCDSSSGEILSCPSKEESIVSSSDSSHEQDDEKVHKIDFTLRKKKLAERLDRFLALYCKWTSNSLLTERGLKLFQWSTWFLSQITKDKYKTLSPSLRKLYSELSMMRYVLRLYGIPTAIEGIRTGSWSGGNWKDTRIAKCANICAWSMLIYYPLEHVAYFQWKMPKVLNKIDGNKLSAWSCRFWLVFIMSEMYACLLKDREMKLELDQLSSEKKTNSDMESKTTSLIKAIDMNRLQIVRDVLFTGPCINWALDNWATNPWLSENWCNGLSLAEAVVCMRQSIKGLTG</sequence>
<evidence type="ECO:0000256" key="1">
    <source>
        <dbReference type="ARBA" id="ARBA00022593"/>
    </source>
</evidence>
<comment type="subcellular location">
    <subcellularLocation>
        <location evidence="4">Peroxisome membrane</location>
    </subcellularLocation>
</comment>
<proteinExistence type="predicted"/>
<evidence type="ECO:0000256" key="3">
    <source>
        <dbReference type="ARBA" id="ARBA00023140"/>
    </source>
</evidence>
<keyword evidence="2" id="KW-0472">Membrane</keyword>
<dbReference type="EMBL" id="BLLK01000045">
    <property type="protein sequence ID" value="GFH51445.1"/>
    <property type="molecule type" value="Genomic_DNA"/>
</dbReference>
<name>A0AAD3CUT8_9STRA</name>
<evidence type="ECO:0000256" key="4">
    <source>
        <dbReference type="ARBA" id="ARBA00046271"/>
    </source>
</evidence>